<dbReference type="InterPro" id="IPR023885">
    <property type="entry name" value="4Fe4S-binding_SPASM_dom"/>
</dbReference>
<dbReference type="Proteomes" id="UP000013785">
    <property type="component" value="Unassembled WGS sequence"/>
</dbReference>
<dbReference type="eggNOG" id="COG0535">
    <property type="taxonomic scope" value="Bacteria"/>
</dbReference>
<dbReference type="SFLD" id="SFLDS00029">
    <property type="entry name" value="Radical_SAM"/>
    <property type="match status" value="1"/>
</dbReference>
<dbReference type="SFLD" id="SFLDG01386">
    <property type="entry name" value="main_SPASM_domain-containing"/>
    <property type="match status" value="1"/>
</dbReference>
<dbReference type="AlphaFoldDB" id="R3TJK5"/>
<reference evidence="6 7" key="1">
    <citation type="submission" date="2013-02" db="EMBL/GenBank/DDBJ databases">
        <title>The Genome Sequence of Enterococcus phoeniculicola BAA-412.</title>
        <authorList>
            <consortium name="The Broad Institute Genome Sequencing Platform"/>
            <consortium name="The Broad Institute Genome Sequencing Center for Infectious Disease"/>
            <person name="Earl A.M."/>
            <person name="Gilmore M.S."/>
            <person name="Lebreton F."/>
            <person name="Walker B."/>
            <person name="Young S.K."/>
            <person name="Zeng Q."/>
            <person name="Gargeya S."/>
            <person name="Fitzgerald M."/>
            <person name="Haas B."/>
            <person name="Abouelleil A."/>
            <person name="Alvarado L."/>
            <person name="Arachchi H.M."/>
            <person name="Berlin A.M."/>
            <person name="Chapman S.B."/>
            <person name="Dewar J."/>
            <person name="Goldberg J."/>
            <person name="Griggs A."/>
            <person name="Gujja S."/>
            <person name="Hansen M."/>
            <person name="Howarth C."/>
            <person name="Imamovic A."/>
            <person name="Larimer J."/>
            <person name="McCowan C."/>
            <person name="Murphy C."/>
            <person name="Neiman D."/>
            <person name="Pearson M."/>
            <person name="Priest M."/>
            <person name="Roberts A."/>
            <person name="Saif S."/>
            <person name="Shea T."/>
            <person name="Sisk P."/>
            <person name="Sykes S."/>
            <person name="Wortman J."/>
            <person name="Nusbaum C."/>
            <person name="Birren B."/>
        </authorList>
    </citation>
    <scope>NUCLEOTIDE SEQUENCE [LARGE SCALE GENOMIC DNA]</scope>
    <source>
        <strain evidence="6 7">ATCC BAA-412</strain>
    </source>
</reference>
<proteinExistence type="predicted"/>
<dbReference type="PATRIC" id="fig|1158610.3.peg.3140"/>
<dbReference type="SUPFAM" id="SSF102114">
    <property type="entry name" value="Radical SAM enzymes"/>
    <property type="match status" value="1"/>
</dbReference>
<dbReference type="Pfam" id="PF04055">
    <property type="entry name" value="Radical_SAM"/>
    <property type="match status" value="1"/>
</dbReference>
<sequence length="414" mass="48017">MLKINNNVTSIVNGQQIVLLNFSNGRWIRTNKAYYNFIEDKIKNNKDIYEIARRIDQQKAKVVVKILDGLLEIDYLIDDEQQRYQDCIENVTFVLTHKCNLKCSHCIHNAAPTAPDMLDLEAAKQIVLKIVEISPKNLTFSGGEPFIRKDFIELLAFTRENFTGEIHVISNGTVIPNESMKRLPQLVDVISLSMDGYDKASCEKIRGKGVYEKLIQKIKELQDNGFTKITLSQIITKDNSKNEEKFFELCEELSVVPMLRPLISDGRAKGDFSTENLVPTDMMFQELNGYRCRPGKREIMISYNGDLFPCVNLVGENYKIGNVLENQKLLNELSRGILKWDTIDDFIESERPYNNQRCKDCKVNLFCWECVARFQAINKNEEKFQEFCDYKKKKLYQEIWGELFEHDNLVNGRL</sequence>
<gene>
    <name evidence="6" type="ORF">UC3_03152</name>
</gene>
<dbReference type="STRING" id="154621.RV11_GL000964"/>
<dbReference type="InterPro" id="IPR050377">
    <property type="entry name" value="Radical_SAM_PqqE_MftC-like"/>
</dbReference>
<dbReference type="OrthoDB" id="9808591at2"/>
<dbReference type="RefSeq" id="WP_010769786.1">
    <property type="nucleotide sequence ID" value="NZ_ASWE01000001.1"/>
</dbReference>
<dbReference type="HOGENOM" id="CLU_009273_4_4_9"/>
<dbReference type="InterPro" id="IPR013785">
    <property type="entry name" value="Aldolase_TIM"/>
</dbReference>
<evidence type="ECO:0000313" key="7">
    <source>
        <dbReference type="Proteomes" id="UP000013785"/>
    </source>
</evidence>
<evidence type="ECO:0000256" key="3">
    <source>
        <dbReference type="ARBA" id="ARBA00023004"/>
    </source>
</evidence>
<evidence type="ECO:0000256" key="2">
    <source>
        <dbReference type="ARBA" id="ARBA00022723"/>
    </source>
</evidence>
<dbReference type="SFLD" id="SFLDG01067">
    <property type="entry name" value="SPASM/twitch_domain_containing"/>
    <property type="match status" value="1"/>
</dbReference>
<dbReference type="CDD" id="cd01335">
    <property type="entry name" value="Radical_SAM"/>
    <property type="match status" value="1"/>
</dbReference>
<keyword evidence="2" id="KW-0479">Metal-binding</keyword>
<dbReference type="GO" id="GO:0051536">
    <property type="term" value="F:iron-sulfur cluster binding"/>
    <property type="evidence" value="ECO:0007669"/>
    <property type="project" value="UniProtKB-KW"/>
</dbReference>
<dbReference type="GO" id="GO:0003824">
    <property type="term" value="F:catalytic activity"/>
    <property type="evidence" value="ECO:0007669"/>
    <property type="project" value="InterPro"/>
</dbReference>
<keyword evidence="4" id="KW-0411">Iron-sulfur</keyword>
<keyword evidence="7" id="KW-1185">Reference proteome</keyword>
<dbReference type="Pfam" id="PF13186">
    <property type="entry name" value="SPASM"/>
    <property type="match status" value="1"/>
</dbReference>
<evidence type="ECO:0000256" key="4">
    <source>
        <dbReference type="ARBA" id="ARBA00023014"/>
    </source>
</evidence>
<feature type="domain" description="Radical SAM core" evidence="5">
    <location>
        <begin position="85"/>
        <end position="297"/>
    </location>
</feature>
<comment type="caution">
    <text evidence="6">The sequence shown here is derived from an EMBL/GenBank/DDBJ whole genome shotgun (WGS) entry which is preliminary data.</text>
</comment>
<dbReference type="PANTHER" id="PTHR11228">
    <property type="entry name" value="RADICAL SAM DOMAIN PROTEIN"/>
    <property type="match status" value="1"/>
</dbReference>
<dbReference type="PROSITE" id="PS51918">
    <property type="entry name" value="RADICAL_SAM"/>
    <property type="match status" value="1"/>
</dbReference>
<dbReference type="Gene3D" id="3.20.20.70">
    <property type="entry name" value="Aldolase class I"/>
    <property type="match status" value="1"/>
</dbReference>
<evidence type="ECO:0000256" key="1">
    <source>
        <dbReference type="ARBA" id="ARBA00022691"/>
    </source>
</evidence>
<dbReference type="PANTHER" id="PTHR11228:SF7">
    <property type="entry name" value="PQQA PEPTIDE CYCLASE"/>
    <property type="match status" value="1"/>
</dbReference>
<dbReference type="EMBL" id="AJAT01000018">
    <property type="protein sequence ID" value="EOL41589.1"/>
    <property type="molecule type" value="Genomic_DNA"/>
</dbReference>
<keyword evidence="3" id="KW-0408">Iron</keyword>
<keyword evidence="1" id="KW-0949">S-adenosyl-L-methionine</keyword>
<evidence type="ECO:0000259" key="5">
    <source>
        <dbReference type="PROSITE" id="PS51918"/>
    </source>
</evidence>
<dbReference type="InterPro" id="IPR058240">
    <property type="entry name" value="rSAM_sf"/>
</dbReference>
<evidence type="ECO:0000313" key="6">
    <source>
        <dbReference type="EMBL" id="EOL41589.1"/>
    </source>
</evidence>
<accession>R3TJK5</accession>
<dbReference type="NCBIfam" id="TIGR04085">
    <property type="entry name" value="rSAM_more_4Fe4S"/>
    <property type="match status" value="1"/>
</dbReference>
<dbReference type="InterPro" id="IPR007197">
    <property type="entry name" value="rSAM"/>
</dbReference>
<name>R3TJK5_9ENTE</name>
<dbReference type="GO" id="GO:0046872">
    <property type="term" value="F:metal ion binding"/>
    <property type="evidence" value="ECO:0007669"/>
    <property type="project" value="UniProtKB-KW"/>
</dbReference>
<organism evidence="6 7">
    <name type="scientific">Enterococcus phoeniculicola ATCC BAA-412</name>
    <dbReference type="NCBI Taxonomy" id="1158610"/>
    <lineage>
        <taxon>Bacteria</taxon>
        <taxon>Bacillati</taxon>
        <taxon>Bacillota</taxon>
        <taxon>Bacilli</taxon>
        <taxon>Lactobacillales</taxon>
        <taxon>Enterococcaceae</taxon>
        <taxon>Enterococcus</taxon>
    </lineage>
</organism>
<protein>
    <submittedName>
        <fullName evidence="6">Radical SAM additional 4Fe4S-binding SPASM domain-containing protein</fullName>
    </submittedName>
</protein>